<dbReference type="STRING" id="315423.SAMN04488020_10449"/>
<keyword evidence="4" id="KW-1185">Reference proteome</keyword>
<dbReference type="OrthoDB" id="9771666at2"/>
<dbReference type="SUPFAM" id="SSF53474">
    <property type="entry name" value="alpha/beta-Hydrolases"/>
    <property type="match status" value="1"/>
</dbReference>
<dbReference type="RefSeq" id="WP_085853682.1">
    <property type="nucleotide sequence ID" value="NZ_FOPF01000004.1"/>
</dbReference>
<evidence type="ECO:0000313" key="4">
    <source>
        <dbReference type="Proteomes" id="UP000193870"/>
    </source>
</evidence>
<name>A0A1Y5SFV4_9RHOB</name>
<accession>A0A1Y5SFV4</accession>
<dbReference type="Gene3D" id="3.40.50.1820">
    <property type="entry name" value="alpha/beta hydrolase"/>
    <property type="match status" value="1"/>
</dbReference>
<dbReference type="PANTHER" id="PTHR48081:SF33">
    <property type="entry name" value="KYNURENINE FORMAMIDASE"/>
    <property type="match status" value="1"/>
</dbReference>
<dbReference type="GO" id="GO:0016787">
    <property type="term" value="F:hydrolase activity"/>
    <property type="evidence" value="ECO:0007669"/>
    <property type="project" value="UniProtKB-KW"/>
</dbReference>
<evidence type="ECO:0000313" key="3">
    <source>
        <dbReference type="EMBL" id="SLN39468.1"/>
    </source>
</evidence>
<feature type="domain" description="Alpha/beta hydrolase fold-3" evidence="2">
    <location>
        <begin position="73"/>
        <end position="189"/>
    </location>
</feature>
<gene>
    <name evidence="3" type="ORF">PAM7066_01672</name>
</gene>
<dbReference type="InterPro" id="IPR013094">
    <property type="entry name" value="AB_hydrolase_3"/>
</dbReference>
<evidence type="ECO:0000259" key="2">
    <source>
        <dbReference type="Pfam" id="PF07859"/>
    </source>
</evidence>
<dbReference type="Proteomes" id="UP000193870">
    <property type="component" value="Unassembled WGS sequence"/>
</dbReference>
<keyword evidence="1 3" id="KW-0378">Hydrolase</keyword>
<dbReference type="AlphaFoldDB" id="A0A1Y5SFV4"/>
<sequence>MAKHSEQIVARDADYDNSAAVPDAERFIPLWEDEARVFRDSMGDRARLGIPYGATAREKLDLFLPDGAPDGLMVFVHGGYWRSRHRHDWSHFAEGALGRGYAVAIPSYSLAPEARISRITLQIAQAVRVAAAEVAGGPIRLAGHSAGGHLVARMLCADPMLPASVAKRLAHVLPISPVSDLRPLVGLSMNGDLKLTAEEAAMESPILCEVVHRAPVTVWVGGAELPAFQNQAQWLSEAWDARIVVDEGRHHFDVIDGLRAPDSPMLKALFDA</sequence>
<dbReference type="InterPro" id="IPR029058">
    <property type="entry name" value="AB_hydrolase_fold"/>
</dbReference>
<dbReference type="EMBL" id="FWFV01000004">
    <property type="protein sequence ID" value="SLN39468.1"/>
    <property type="molecule type" value="Genomic_DNA"/>
</dbReference>
<evidence type="ECO:0000256" key="1">
    <source>
        <dbReference type="ARBA" id="ARBA00022801"/>
    </source>
</evidence>
<organism evidence="3 4">
    <name type="scientific">Palleronia marisminoris</name>
    <dbReference type="NCBI Taxonomy" id="315423"/>
    <lineage>
        <taxon>Bacteria</taxon>
        <taxon>Pseudomonadati</taxon>
        <taxon>Pseudomonadota</taxon>
        <taxon>Alphaproteobacteria</taxon>
        <taxon>Rhodobacterales</taxon>
        <taxon>Roseobacteraceae</taxon>
        <taxon>Palleronia</taxon>
    </lineage>
</organism>
<reference evidence="3 4" key="1">
    <citation type="submission" date="2017-03" db="EMBL/GenBank/DDBJ databases">
        <authorList>
            <person name="Afonso C.L."/>
            <person name="Miller P.J."/>
            <person name="Scott M.A."/>
            <person name="Spackman E."/>
            <person name="Goraichik I."/>
            <person name="Dimitrov K.M."/>
            <person name="Suarez D.L."/>
            <person name="Swayne D.E."/>
        </authorList>
    </citation>
    <scope>NUCLEOTIDE SEQUENCE [LARGE SCALE GENOMIC DNA]</scope>
    <source>
        <strain evidence="3 4">CECT 7066</strain>
    </source>
</reference>
<dbReference type="PANTHER" id="PTHR48081">
    <property type="entry name" value="AB HYDROLASE SUPERFAMILY PROTEIN C4A8.06C"/>
    <property type="match status" value="1"/>
</dbReference>
<proteinExistence type="predicted"/>
<dbReference type="InterPro" id="IPR050300">
    <property type="entry name" value="GDXG_lipolytic_enzyme"/>
</dbReference>
<protein>
    <submittedName>
        <fullName evidence="3">Alpha/beta hydrolase family protein</fullName>
    </submittedName>
</protein>
<dbReference type="Pfam" id="PF07859">
    <property type="entry name" value="Abhydrolase_3"/>
    <property type="match status" value="1"/>
</dbReference>